<keyword evidence="2" id="KW-0472">Membrane</keyword>
<feature type="transmembrane region" description="Helical" evidence="2">
    <location>
        <begin position="74"/>
        <end position="96"/>
    </location>
</feature>
<sequence length="241" mass="25538">MIEQTDRAVGPTPSCGPVQVTGRLAAGGLLLAGLAWIVRAVWELRLALAGEPASGPPDQGGGVHRPLDALENSYHLVTSVGGAAVVLCVLLFLSWLLRLRDNADALSGQAPKYAGIWVYLGWIMPVVNLWFPRGIVADAFRRTAPGRKLPVSVEVWWVLWLIGMLSGVGIVYRDSTDEIIGRAYTDVWQLLASDAAVVGAAVAGAFAVRAVTAVQVERLRRGPQPQEEHAPAQPAGTPAGA</sequence>
<keyword evidence="2" id="KW-1133">Transmembrane helix</keyword>
<feature type="region of interest" description="Disordered" evidence="1">
    <location>
        <begin position="220"/>
        <end position="241"/>
    </location>
</feature>
<feature type="transmembrane region" description="Helical" evidence="2">
    <location>
        <begin position="116"/>
        <end position="132"/>
    </location>
</feature>
<dbReference type="Proteomes" id="UP000661858">
    <property type="component" value="Unassembled WGS sequence"/>
</dbReference>
<proteinExistence type="predicted"/>
<evidence type="ECO:0000313" key="5">
    <source>
        <dbReference type="Proteomes" id="UP000661858"/>
    </source>
</evidence>
<dbReference type="AlphaFoldDB" id="A0A937EHD8"/>
<evidence type="ECO:0000256" key="2">
    <source>
        <dbReference type="SAM" id="Phobius"/>
    </source>
</evidence>
<comment type="caution">
    <text evidence="4">The sequence shown here is derived from an EMBL/GenBank/DDBJ whole genome shotgun (WGS) entry which is preliminary data.</text>
</comment>
<dbReference type="InterPro" id="IPR025565">
    <property type="entry name" value="DUF4328"/>
</dbReference>
<accession>A0A937EHD8</accession>
<evidence type="ECO:0000259" key="3">
    <source>
        <dbReference type="Pfam" id="PF14219"/>
    </source>
</evidence>
<keyword evidence="2" id="KW-0812">Transmembrane</keyword>
<keyword evidence="5" id="KW-1185">Reference proteome</keyword>
<protein>
    <submittedName>
        <fullName evidence="4">DUF4328 domain-containing protein</fullName>
    </submittedName>
</protein>
<name>A0A937EHD8_9ACTN</name>
<reference evidence="4" key="1">
    <citation type="submission" date="2021-01" db="EMBL/GenBank/DDBJ databases">
        <title>WGS of actinomycetes isolated from Thailand.</title>
        <authorList>
            <person name="Thawai C."/>
        </authorList>
    </citation>
    <scope>NUCLEOTIDE SEQUENCE</scope>
    <source>
        <strain evidence="4">RCU-197</strain>
    </source>
</reference>
<evidence type="ECO:0000313" key="4">
    <source>
        <dbReference type="EMBL" id="MBL1083133.1"/>
    </source>
</evidence>
<feature type="compositionally biased region" description="Low complexity" evidence="1">
    <location>
        <begin position="231"/>
        <end position="241"/>
    </location>
</feature>
<feature type="domain" description="DUF4328" evidence="3">
    <location>
        <begin position="78"/>
        <end position="212"/>
    </location>
</feature>
<dbReference type="Pfam" id="PF14219">
    <property type="entry name" value="DUF4328"/>
    <property type="match status" value="1"/>
</dbReference>
<feature type="transmembrane region" description="Helical" evidence="2">
    <location>
        <begin position="20"/>
        <end position="38"/>
    </location>
</feature>
<organism evidence="4 5">
    <name type="scientific">Streptomyces actinomycinicus</name>
    <dbReference type="NCBI Taxonomy" id="1695166"/>
    <lineage>
        <taxon>Bacteria</taxon>
        <taxon>Bacillati</taxon>
        <taxon>Actinomycetota</taxon>
        <taxon>Actinomycetes</taxon>
        <taxon>Kitasatosporales</taxon>
        <taxon>Streptomycetaceae</taxon>
        <taxon>Streptomyces</taxon>
    </lineage>
</organism>
<gene>
    <name evidence="4" type="ORF">JK359_14250</name>
</gene>
<dbReference type="EMBL" id="JAERRK010000006">
    <property type="protein sequence ID" value="MBL1083133.1"/>
    <property type="molecule type" value="Genomic_DNA"/>
</dbReference>
<evidence type="ECO:0000256" key="1">
    <source>
        <dbReference type="SAM" id="MobiDB-lite"/>
    </source>
</evidence>
<feature type="transmembrane region" description="Helical" evidence="2">
    <location>
        <begin position="187"/>
        <end position="211"/>
    </location>
</feature>
<feature type="transmembrane region" description="Helical" evidence="2">
    <location>
        <begin position="153"/>
        <end position="172"/>
    </location>
</feature>